<proteinExistence type="predicted"/>
<dbReference type="RefSeq" id="WP_354025931.1">
    <property type="nucleotide sequence ID" value="NZ_JBEPSJ010000005.1"/>
</dbReference>
<reference evidence="1 2" key="1">
    <citation type="submission" date="2024-06" db="EMBL/GenBank/DDBJ databases">
        <title>Sorghum-associated microbial communities from plants grown in Nebraska, USA.</title>
        <authorList>
            <person name="Schachtman D."/>
        </authorList>
    </citation>
    <scope>NUCLEOTIDE SEQUENCE [LARGE SCALE GENOMIC DNA]</scope>
    <source>
        <strain evidence="1 2">2857</strain>
    </source>
</reference>
<organism evidence="1 2">
    <name type="scientific">Conyzicola nivalis</name>
    <dbReference type="NCBI Taxonomy" id="1477021"/>
    <lineage>
        <taxon>Bacteria</taxon>
        <taxon>Bacillati</taxon>
        <taxon>Actinomycetota</taxon>
        <taxon>Actinomycetes</taxon>
        <taxon>Micrococcales</taxon>
        <taxon>Microbacteriaceae</taxon>
        <taxon>Conyzicola</taxon>
    </lineage>
</organism>
<evidence type="ECO:0000313" key="1">
    <source>
        <dbReference type="EMBL" id="MET4583756.1"/>
    </source>
</evidence>
<name>A0ABV2QRR9_9MICO</name>
<evidence type="ECO:0000313" key="2">
    <source>
        <dbReference type="Proteomes" id="UP001549257"/>
    </source>
</evidence>
<dbReference type="Proteomes" id="UP001549257">
    <property type="component" value="Unassembled WGS sequence"/>
</dbReference>
<dbReference type="EMBL" id="JBEPSJ010000005">
    <property type="protein sequence ID" value="MET4583756.1"/>
    <property type="molecule type" value="Genomic_DNA"/>
</dbReference>
<comment type="caution">
    <text evidence="1">The sequence shown here is derived from an EMBL/GenBank/DDBJ whole genome shotgun (WGS) entry which is preliminary data.</text>
</comment>
<sequence length="159" mass="17140">MNSPTEPTGAATRALLAAAVGERLTEIDFKRAGELYATPEALAARMLEALPDTPVTDPPIGSCYSAPALARWKQLSRQAIDQQRKAGRLFGAMVDRRWLFPAVQFDKCGRQSRAFAELLYSHPGQDPGRVRSLARDRGSCDGRLTASRAAAGAGYTHPG</sequence>
<protein>
    <submittedName>
        <fullName evidence="1">Uncharacterized protein</fullName>
    </submittedName>
</protein>
<accession>A0ABV2QRR9</accession>
<keyword evidence="2" id="KW-1185">Reference proteome</keyword>
<gene>
    <name evidence="1" type="ORF">ABIE21_003287</name>
</gene>